<evidence type="ECO:0000256" key="2">
    <source>
        <dbReference type="ARBA" id="ARBA00023125"/>
    </source>
</evidence>
<dbReference type="CDD" id="cd00090">
    <property type="entry name" value="HTH_ARSR"/>
    <property type="match status" value="1"/>
</dbReference>
<dbReference type="PRINTS" id="PR00778">
    <property type="entry name" value="HTHARSR"/>
</dbReference>
<evidence type="ECO:0000313" key="6">
    <source>
        <dbReference type="Proteomes" id="UP000679307"/>
    </source>
</evidence>
<dbReference type="InterPro" id="IPR036390">
    <property type="entry name" value="WH_DNA-bd_sf"/>
</dbReference>
<evidence type="ECO:0000256" key="3">
    <source>
        <dbReference type="ARBA" id="ARBA00023163"/>
    </source>
</evidence>
<dbReference type="InterPro" id="IPR001845">
    <property type="entry name" value="HTH_ArsR_DNA-bd_dom"/>
</dbReference>
<dbReference type="PANTHER" id="PTHR33154">
    <property type="entry name" value="TRANSCRIPTIONAL REGULATOR, ARSR FAMILY"/>
    <property type="match status" value="1"/>
</dbReference>
<keyword evidence="3" id="KW-0804">Transcription</keyword>
<dbReference type="Pfam" id="PF01022">
    <property type="entry name" value="HTH_5"/>
    <property type="match status" value="1"/>
</dbReference>
<feature type="domain" description="HTH arsR-type" evidence="4">
    <location>
        <begin position="20"/>
        <end position="116"/>
    </location>
</feature>
<accession>A0ABX8EF03</accession>
<dbReference type="Proteomes" id="UP000679307">
    <property type="component" value="Chromosome"/>
</dbReference>
<evidence type="ECO:0000259" key="4">
    <source>
        <dbReference type="PROSITE" id="PS50987"/>
    </source>
</evidence>
<reference evidence="5 6" key="1">
    <citation type="submission" date="2021-05" db="EMBL/GenBank/DDBJ databases">
        <title>Complete genome of Nocardioides aquaticus KCTC 9944T isolated from meromictic and hypersaline Ekho Lake, Antarctica.</title>
        <authorList>
            <person name="Hwang K."/>
            <person name="Kim K.M."/>
            <person name="Choe H."/>
        </authorList>
    </citation>
    <scope>NUCLEOTIDE SEQUENCE [LARGE SCALE GENOMIC DNA]</scope>
    <source>
        <strain evidence="5 6">KCTC 9944</strain>
    </source>
</reference>
<keyword evidence="1" id="KW-0805">Transcription regulation</keyword>
<dbReference type="PROSITE" id="PS50987">
    <property type="entry name" value="HTH_ARSR_2"/>
    <property type="match status" value="1"/>
</dbReference>
<dbReference type="NCBIfam" id="NF033788">
    <property type="entry name" value="HTH_metalloreg"/>
    <property type="match status" value="1"/>
</dbReference>
<dbReference type="PANTHER" id="PTHR33154:SF18">
    <property type="entry name" value="ARSENICAL RESISTANCE OPERON REPRESSOR"/>
    <property type="match status" value="1"/>
</dbReference>
<dbReference type="RefSeq" id="WP_214058413.1">
    <property type="nucleotide sequence ID" value="NZ_BAAAHS010000010.1"/>
</dbReference>
<keyword evidence="2" id="KW-0238">DNA-binding</keyword>
<evidence type="ECO:0000313" key="5">
    <source>
        <dbReference type="EMBL" id="QVT78881.1"/>
    </source>
</evidence>
<evidence type="ECO:0000256" key="1">
    <source>
        <dbReference type="ARBA" id="ARBA00023015"/>
    </source>
</evidence>
<dbReference type="InterPro" id="IPR018334">
    <property type="entry name" value="ArsR_HTH"/>
</dbReference>
<proteinExistence type="predicted"/>
<dbReference type="Gene3D" id="1.10.10.10">
    <property type="entry name" value="Winged helix-like DNA-binding domain superfamily/Winged helix DNA-binding domain"/>
    <property type="match status" value="1"/>
</dbReference>
<dbReference type="InterPro" id="IPR011991">
    <property type="entry name" value="ArsR-like_HTH"/>
</dbReference>
<organism evidence="5 6">
    <name type="scientific">Nocardioides aquaticus</name>
    <dbReference type="NCBI Taxonomy" id="160826"/>
    <lineage>
        <taxon>Bacteria</taxon>
        <taxon>Bacillati</taxon>
        <taxon>Actinomycetota</taxon>
        <taxon>Actinomycetes</taxon>
        <taxon>Propionibacteriales</taxon>
        <taxon>Nocardioidaceae</taxon>
        <taxon>Nocardioides</taxon>
    </lineage>
</organism>
<dbReference type="PROSITE" id="PS00846">
    <property type="entry name" value="HTH_ARSR_1"/>
    <property type="match status" value="1"/>
</dbReference>
<protein>
    <submittedName>
        <fullName evidence="5">Arsenical resistance operon repressor</fullName>
    </submittedName>
</protein>
<sequence>METVTDAGCAPSSHAVGVAMVREEAERLAQLIKALGDPTRIQLLEMIRTAPERAACVCDLTGPLGLSQPTISHHLKVLTDVGLLARERRGAWAWYSVRDDRAGETARLVADLLGTR</sequence>
<dbReference type="InterPro" id="IPR036388">
    <property type="entry name" value="WH-like_DNA-bd_sf"/>
</dbReference>
<dbReference type="SMART" id="SM00418">
    <property type="entry name" value="HTH_ARSR"/>
    <property type="match status" value="1"/>
</dbReference>
<gene>
    <name evidence="5" type="primary">arsR</name>
    <name evidence="5" type="ORF">ENKNEFLB_01259</name>
</gene>
<keyword evidence="6" id="KW-1185">Reference proteome</keyword>
<dbReference type="SUPFAM" id="SSF46785">
    <property type="entry name" value="Winged helix' DNA-binding domain"/>
    <property type="match status" value="1"/>
</dbReference>
<dbReference type="EMBL" id="CP075371">
    <property type="protein sequence ID" value="QVT78881.1"/>
    <property type="molecule type" value="Genomic_DNA"/>
</dbReference>
<name>A0ABX8EF03_9ACTN</name>
<dbReference type="InterPro" id="IPR051081">
    <property type="entry name" value="HTH_MetalResp_TranReg"/>
</dbReference>